<sequence>MEGENSANAINREIMLSIEYTINCLSSNMGELSLYNEYVKSYMAMADDVHIVAPPPSKRDRVAELTWHTQSNGHPVRNPVGIRNKGCGMHKRLNNMDIMLQLVLLKI</sequence>
<organism evidence="1 2">
    <name type="scientific">Smallanthus sonchifolius</name>
    <dbReference type="NCBI Taxonomy" id="185202"/>
    <lineage>
        <taxon>Eukaryota</taxon>
        <taxon>Viridiplantae</taxon>
        <taxon>Streptophyta</taxon>
        <taxon>Embryophyta</taxon>
        <taxon>Tracheophyta</taxon>
        <taxon>Spermatophyta</taxon>
        <taxon>Magnoliopsida</taxon>
        <taxon>eudicotyledons</taxon>
        <taxon>Gunneridae</taxon>
        <taxon>Pentapetalae</taxon>
        <taxon>asterids</taxon>
        <taxon>campanulids</taxon>
        <taxon>Asterales</taxon>
        <taxon>Asteraceae</taxon>
        <taxon>Asteroideae</taxon>
        <taxon>Heliantheae alliance</taxon>
        <taxon>Millerieae</taxon>
        <taxon>Smallanthus</taxon>
    </lineage>
</organism>
<dbReference type="EMBL" id="CM042043">
    <property type="protein sequence ID" value="KAI3695076.1"/>
    <property type="molecule type" value="Genomic_DNA"/>
</dbReference>
<accession>A0ACB8ZBF2</accession>
<keyword evidence="2" id="KW-1185">Reference proteome</keyword>
<evidence type="ECO:0000313" key="2">
    <source>
        <dbReference type="Proteomes" id="UP001056120"/>
    </source>
</evidence>
<name>A0ACB8ZBF2_9ASTR</name>
<gene>
    <name evidence="1" type="ORF">L1987_78064</name>
</gene>
<proteinExistence type="predicted"/>
<protein>
    <submittedName>
        <fullName evidence="1">Uncharacterized protein</fullName>
    </submittedName>
</protein>
<evidence type="ECO:0000313" key="1">
    <source>
        <dbReference type="EMBL" id="KAI3695076.1"/>
    </source>
</evidence>
<reference evidence="1 2" key="2">
    <citation type="journal article" date="2022" name="Mol. Ecol. Resour.">
        <title>The genomes of chicory, endive, great burdock and yacon provide insights into Asteraceae paleo-polyploidization history and plant inulin production.</title>
        <authorList>
            <person name="Fan W."/>
            <person name="Wang S."/>
            <person name="Wang H."/>
            <person name="Wang A."/>
            <person name="Jiang F."/>
            <person name="Liu H."/>
            <person name="Zhao H."/>
            <person name="Xu D."/>
            <person name="Zhang Y."/>
        </authorList>
    </citation>
    <scope>NUCLEOTIDE SEQUENCE [LARGE SCALE GENOMIC DNA]</scope>
    <source>
        <strain evidence="2">cv. Yunnan</strain>
        <tissue evidence="1">Leaves</tissue>
    </source>
</reference>
<dbReference type="Proteomes" id="UP001056120">
    <property type="component" value="Linkage Group LG26"/>
</dbReference>
<comment type="caution">
    <text evidence="1">The sequence shown here is derived from an EMBL/GenBank/DDBJ whole genome shotgun (WGS) entry which is preliminary data.</text>
</comment>
<reference evidence="2" key="1">
    <citation type="journal article" date="2022" name="Mol. Ecol. Resour.">
        <title>The genomes of chicory, endive, great burdock and yacon provide insights into Asteraceae palaeo-polyploidization history and plant inulin production.</title>
        <authorList>
            <person name="Fan W."/>
            <person name="Wang S."/>
            <person name="Wang H."/>
            <person name="Wang A."/>
            <person name="Jiang F."/>
            <person name="Liu H."/>
            <person name="Zhao H."/>
            <person name="Xu D."/>
            <person name="Zhang Y."/>
        </authorList>
    </citation>
    <scope>NUCLEOTIDE SEQUENCE [LARGE SCALE GENOMIC DNA]</scope>
    <source>
        <strain evidence="2">cv. Yunnan</strain>
    </source>
</reference>